<evidence type="ECO:0000256" key="10">
    <source>
        <dbReference type="ARBA" id="ARBA00037394"/>
    </source>
</evidence>
<reference evidence="14" key="2">
    <citation type="submission" date="2025-08" db="UniProtKB">
        <authorList>
            <consortium name="Ensembl"/>
        </authorList>
    </citation>
    <scope>IDENTIFICATION</scope>
</reference>
<keyword evidence="7" id="KW-0044">Antibiotic</keyword>
<evidence type="ECO:0000256" key="8">
    <source>
        <dbReference type="ARBA" id="ARBA00023157"/>
    </source>
</evidence>
<dbReference type="SUPFAM" id="SSF57392">
    <property type="entry name" value="Defensin-like"/>
    <property type="match status" value="1"/>
</dbReference>
<comment type="subunit">
    <text evidence="9">Monomer. Homodimer.</text>
</comment>
<accession>A0A452DR96</accession>
<keyword evidence="5" id="KW-0732">Signal</keyword>
<dbReference type="PANTHER" id="PTHR21388">
    <property type="entry name" value="BETA-DEFENSIN-RELATED"/>
    <property type="match status" value="1"/>
</dbReference>
<dbReference type="GO" id="GO:0050829">
    <property type="term" value="P:defense response to Gram-negative bacterium"/>
    <property type="evidence" value="ECO:0007669"/>
    <property type="project" value="TreeGrafter"/>
</dbReference>
<evidence type="ECO:0000256" key="11">
    <source>
        <dbReference type="ARBA" id="ARBA00040807"/>
    </source>
</evidence>
<feature type="domain" description="Beta-defensin-like" evidence="13">
    <location>
        <begin position="24"/>
        <end position="58"/>
    </location>
</feature>
<dbReference type="PANTHER" id="PTHR21388:SF9">
    <property type="entry name" value="BETA-DEFENSIN 1"/>
    <property type="match status" value="1"/>
</dbReference>
<evidence type="ECO:0000313" key="14">
    <source>
        <dbReference type="Ensembl" id="ENSCHIP00000002287.1"/>
    </source>
</evidence>
<keyword evidence="3" id="KW-0964">Secreted</keyword>
<dbReference type="InterPro" id="IPR001855">
    <property type="entry name" value="Defensin_beta-like"/>
</dbReference>
<dbReference type="GO" id="GO:0002227">
    <property type="term" value="P:innate immune response in mucosa"/>
    <property type="evidence" value="ECO:0007669"/>
    <property type="project" value="TreeGrafter"/>
</dbReference>
<dbReference type="GO" id="GO:0005615">
    <property type="term" value="C:extracellular space"/>
    <property type="evidence" value="ECO:0007669"/>
    <property type="project" value="TreeGrafter"/>
</dbReference>
<evidence type="ECO:0000259" key="13">
    <source>
        <dbReference type="Pfam" id="PF00711"/>
    </source>
</evidence>
<organism evidence="14 15">
    <name type="scientific">Capra hircus</name>
    <name type="common">Goat</name>
    <dbReference type="NCBI Taxonomy" id="9925"/>
    <lineage>
        <taxon>Eukaryota</taxon>
        <taxon>Metazoa</taxon>
        <taxon>Chordata</taxon>
        <taxon>Craniata</taxon>
        <taxon>Vertebrata</taxon>
        <taxon>Euteleostomi</taxon>
        <taxon>Mammalia</taxon>
        <taxon>Eutheria</taxon>
        <taxon>Laurasiatheria</taxon>
        <taxon>Artiodactyla</taxon>
        <taxon>Ruminantia</taxon>
        <taxon>Pecora</taxon>
        <taxon>Bovidae</taxon>
        <taxon>Caprinae</taxon>
        <taxon>Capra</taxon>
    </lineage>
</organism>
<dbReference type="GO" id="GO:0031731">
    <property type="term" value="F:CCR6 chemokine receptor binding"/>
    <property type="evidence" value="ECO:0007669"/>
    <property type="project" value="TreeGrafter"/>
</dbReference>
<dbReference type="STRING" id="9925.ENSCHIP00000002287"/>
<dbReference type="Bgee" id="ENSCHIG00000005278">
    <property type="expression patterns" value="Expressed in adult mammalian kidney and 17 other cell types or tissues"/>
</dbReference>
<evidence type="ECO:0000256" key="6">
    <source>
        <dbReference type="ARBA" id="ARBA00022940"/>
    </source>
</evidence>
<dbReference type="Pfam" id="PF00711">
    <property type="entry name" value="Defensin_beta"/>
    <property type="match status" value="1"/>
</dbReference>
<dbReference type="Ensembl" id="ENSCHIT00000007096.1">
    <property type="protein sequence ID" value="ENSCHIP00000002287.1"/>
    <property type="gene ID" value="ENSCHIG00000005278.1"/>
</dbReference>
<proteinExistence type="inferred from homology"/>
<evidence type="ECO:0000256" key="9">
    <source>
        <dbReference type="ARBA" id="ARBA00024380"/>
    </source>
</evidence>
<comment type="subcellular location">
    <subcellularLocation>
        <location evidence="1">Secreted</location>
    </subcellularLocation>
</comment>
<sequence length="60" mass="6587">SQFLCHLVRKKCAGQLTALGQRSDSYICARKGGTCNLSPCPLYSRIEGTCYKGKAKCCIR</sequence>
<evidence type="ECO:0000256" key="7">
    <source>
        <dbReference type="ARBA" id="ARBA00023022"/>
    </source>
</evidence>
<evidence type="ECO:0000256" key="3">
    <source>
        <dbReference type="ARBA" id="ARBA00022525"/>
    </source>
</evidence>
<keyword evidence="15" id="KW-1185">Reference proteome</keyword>
<dbReference type="GeneTree" id="ENSGT00940000168173"/>
<evidence type="ECO:0000313" key="15">
    <source>
        <dbReference type="Proteomes" id="UP000291000"/>
    </source>
</evidence>
<dbReference type="OMA" id="SGKAKCC"/>
<protein>
    <recommendedName>
        <fullName evidence="11">Beta-defensin 1</fullName>
    </recommendedName>
    <alternativeName>
        <fullName evidence="12">Defensin, beta 1</fullName>
    </alternativeName>
</protein>
<evidence type="ECO:0000256" key="2">
    <source>
        <dbReference type="ARBA" id="ARBA00007371"/>
    </source>
</evidence>
<reference evidence="14 15" key="1">
    <citation type="submission" date="2016-04" db="EMBL/GenBank/DDBJ databases">
        <title>Polished mammalian reference genomes with single-molecule sequencing and chromosome conformation capture applied to the Capra hircus genome.</title>
        <authorList>
            <person name="Bickhart D.M."/>
            <person name="Koren S."/>
            <person name="Rosen B."/>
            <person name="Hastie A."/>
            <person name="Liachko I."/>
            <person name="Sullivan S.T."/>
            <person name="Burton J."/>
            <person name="Sayre B.L."/>
            <person name="Huson H.J."/>
            <person name="Lee J."/>
            <person name="Lam E."/>
            <person name="Kelley C.M."/>
            <person name="Hutchison J.L."/>
            <person name="Zhou Y."/>
            <person name="Sun J."/>
            <person name="Crisa A."/>
            <person name="Schwartz J.C."/>
            <person name="Hammond J.A."/>
            <person name="Schroeder S.G."/>
            <person name="Liu G.E."/>
            <person name="Dunham M."/>
            <person name="Shendure J."/>
            <person name="Sonstegard T.S."/>
            <person name="Phillippy A.M."/>
            <person name="Van Tassell C.P."/>
            <person name="Smith T.P."/>
        </authorList>
    </citation>
    <scope>NUCLEOTIDE SEQUENCE [LARGE SCALE GENOMIC DNA]</scope>
</reference>
<keyword evidence="4" id="KW-0929">Antimicrobial</keyword>
<dbReference type="GO" id="GO:0050830">
    <property type="term" value="P:defense response to Gram-positive bacterium"/>
    <property type="evidence" value="ECO:0007669"/>
    <property type="project" value="TreeGrafter"/>
</dbReference>
<name>A0A452DR96_CAPHI</name>
<comment type="similarity">
    <text evidence="2">Belongs to the beta-defensin family.</text>
</comment>
<evidence type="ECO:0000256" key="5">
    <source>
        <dbReference type="ARBA" id="ARBA00022729"/>
    </source>
</evidence>
<comment type="function">
    <text evidence="10">Has bactericidal activity. May act as a ligand for C-C chemokine receptor CCR6. Positively regulates the sperm motility and bactericidal activity in a CCR6-dependent manner. Binds to CCR6 and triggers Ca2+ mobilization in the sperm which is important for its motility.</text>
</comment>
<evidence type="ECO:0000256" key="1">
    <source>
        <dbReference type="ARBA" id="ARBA00004613"/>
    </source>
</evidence>
<evidence type="ECO:0000256" key="12">
    <source>
        <dbReference type="ARBA" id="ARBA00041630"/>
    </source>
</evidence>
<evidence type="ECO:0000256" key="4">
    <source>
        <dbReference type="ARBA" id="ARBA00022529"/>
    </source>
</evidence>
<dbReference type="AlphaFoldDB" id="A0A452DR96"/>
<dbReference type="EMBL" id="LWLT01000029">
    <property type="status" value="NOT_ANNOTATED_CDS"/>
    <property type="molecule type" value="Genomic_DNA"/>
</dbReference>
<keyword evidence="8" id="KW-1015">Disulfide bond</keyword>
<reference evidence="14" key="3">
    <citation type="submission" date="2025-09" db="UniProtKB">
        <authorList>
            <consortium name="Ensembl"/>
        </authorList>
    </citation>
    <scope>IDENTIFICATION</scope>
</reference>
<keyword evidence="6" id="KW-0211">Defensin</keyword>
<dbReference type="Proteomes" id="UP000291000">
    <property type="component" value="Chromosome 27"/>
</dbReference>